<protein>
    <submittedName>
        <fullName evidence="4">TrkA C-terminal domain protein</fullName>
    </submittedName>
</protein>
<comment type="caution">
    <text evidence="4">The sequence shown here is derived from an EMBL/GenBank/DDBJ whole genome shotgun (WGS) entry which is preliminary data.</text>
</comment>
<dbReference type="SUPFAM" id="SSF116726">
    <property type="entry name" value="TrkA C-terminal domain-like"/>
    <property type="match status" value="2"/>
</dbReference>
<dbReference type="PANTHER" id="PTHR43833:SF5">
    <property type="entry name" value="TRK SYSTEM POTASSIUM UPTAKE PROTEIN TRKA"/>
    <property type="match status" value="1"/>
</dbReference>
<reference evidence="4 5" key="1">
    <citation type="submission" date="2010-07" db="EMBL/GenBank/DDBJ databases">
        <authorList>
            <person name="Muzny D."/>
            <person name="Qin X."/>
            <person name="Deng J."/>
            <person name="Jiang H."/>
            <person name="Liu Y."/>
            <person name="Qu J."/>
            <person name="Song X.-Z."/>
            <person name="Zhang L."/>
            <person name="Thornton R."/>
            <person name="Coyle M."/>
            <person name="Francisco L."/>
            <person name="Jackson L."/>
            <person name="Javaid M."/>
            <person name="Korchina V."/>
            <person name="Kovar C."/>
            <person name="Mata R."/>
            <person name="Mathew T."/>
            <person name="Ngo R."/>
            <person name="Nguyen L."/>
            <person name="Nguyen N."/>
            <person name="Okwuonu G."/>
            <person name="Ongeri F."/>
            <person name="Pham C."/>
            <person name="Simmons D."/>
            <person name="Wilczek-Boney K."/>
            <person name="Hale W."/>
            <person name="Jakkamsetti A."/>
            <person name="Pham P."/>
            <person name="Ruth R."/>
            <person name="San Lucas F."/>
            <person name="Warren J."/>
            <person name="Zhang J."/>
            <person name="Zhao Z."/>
            <person name="Zhou C."/>
            <person name="Zhu D."/>
            <person name="Lee S."/>
            <person name="Bess C."/>
            <person name="Blankenburg K."/>
            <person name="Forbes L."/>
            <person name="Fu Q."/>
            <person name="Gubbala S."/>
            <person name="Hirani K."/>
            <person name="Jayaseelan J.C."/>
            <person name="Lara F."/>
            <person name="Munidasa M."/>
            <person name="Palculict T."/>
            <person name="Patil S."/>
            <person name="Pu L.-L."/>
            <person name="Saada N."/>
            <person name="Tang L."/>
            <person name="Weissenberger G."/>
            <person name="Zhu Y."/>
            <person name="Hemphill L."/>
            <person name="Shang Y."/>
            <person name="Youmans B."/>
            <person name="Ayvaz T."/>
            <person name="Ross M."/>
            <person name="Santibanez J."/>
            <person name="Aqrawi P."/>
            <person name="Gross S."/>
            <person name="Joshi V."/>
            <person name="Fowler G."/>
            <person name="Nazareth L."/>
            <person name="Reid J."/>
            <person name="Worley K."/>
            <person name="Petrosino J."/>
            <person name="Highlander S."/>
            <person name="Gibbs R."/>
        </authorList>
    </citation>
    <scope>NUCLEOTIDE SEQUENCE [LARGE SCALE GENOMIC DNA]</scope>
    <source>
        <strain evidence="4 5">ATCC BAA-1640</strain>
    </source>
</reference>
<dbReference type="EMBL" id="AEEH01000028">
    <property type="protein sequence ID" value="EFM25659.1"/>
    <property type="molecule type" value="Genomic_DNA"/>
</dbReference>
<dbReference type="HOGENOM" id="CLU_046525_0_0_9"/>
<feature type="domain" description="RCK C-terminal" evidence="3">
    <location>
        <begin position="362"/>
        <end position="444"/>
    </location>
</feature>
<dbReference type="AlphaFoldDB" id="E0NKN2"/>
<dbReference type="InterPro" id="IPR050721">
    <property type="entry name" value="Trk_Ktr_HKT_K-transport"/>
</dbReference>
<keyword evidence="2" id="KW-0406">Ion transport</keyword>
<dbReference type="SUPFAM" id="SSF51735">
    <property type="entry name" value="NAD(P)-binding Rossmann-fold domains"/>
    <property type="match status" value="2"/>
</dbReference>
<dbReference type="Pfam" id="PF02254">
    <property type="entry name" value="TrkA_N"/>
    <property type="match status" value="2"/>
</dbReference>
<dbReference type="eggNOG" id="COG0569">
    <property type="taxonomic scope" value="Bacteria"/>
</dbReference>
<dbReference type="Gene3D" id="3.40.50.720">
    <property type="entry name" value="NAD(P)-binding Rossmann-like Domain"/>
    <property type="match status" value="2"/>
</dbReference>
<dbReference type="InterPro" id="IPR006037">
    <property type="entry name" value="RCK_C"/>
</dbReference>
<keyword evidence="1" id="KW-0813">Transport</keyword>
<dbReference type="InterPro" id="IPR036291">
    <property type="entry name" value="NAD(P)-bd_dom_sf"/>
</dbReference>
<feature type="domain" description="RCK C-terminal" evidence="3">
    <location>
        <begin position="139"/>
        <end position="220"/>
    </location>
</feature>
<dbReference type="Pfam" id="PF02080">
    <property type="entry name" value="TrkA_C"/>
    <property type="match status" value="2"/>
</dbReference>
<dbReference type="PANTHER" id="PTHR43833">
    <property type="entry name" value="POTASSIUM CHANNEL PROTEIN 2-RELATED-RELATED"/>
    <property type="match status" value="1"/>
</dbReference>
<evidence type="ECO:0000313" key="5">
    <source>
        <dbReference type="Proteomes" id="UP000003280"/>
    </source>
</evidence>
<proteinExistence type="predicted"/>
<gene>
    <name evidence="4" type="ORF">HMPREF9225_0721</name>
</gene>
<dbReference type="InterPro" id="IPR036721">
    <property type="entry name" value="RCK_C_sf"/>
</dbReference>
<dbReference type="PROSITE" id="PS51202">
    <property type="entry name" value="RCK_C"/>
    <property type="match status" value="2"/>
</dbReference>
<sequence length="458" mass="51955">MKIIIFGTKLISEQVVKNLEIYDDEVTVVGYPDKFYNDFDKKSAEIISGNLLDDEFLSSLKLESYDYSLILEDDDFLNFVLSKMCKKYGAKNIITKVNRYDDINFIIKNKESFGIDYIINEDLEASKYIVKMVEEDIGFKSDIFAGGKVLLSSIKAQYAEDFVNKKLEDIGLLSTVRVVGILRNSELIIPTGQTIIERDDLIYVMGLSSDIISLKNTYFYFEEHRQKKEMTIIGDSDLTRALVENVTEMNIKIVEEGDEKVADLRKKYPEAFVIKNNFKNELKSSQEEFKTADVLIASTEEDELNIAVGLLASGIGIKDIILKVYSRTYNKFIDSLPVDAVINPKIILVGKILNLIGKNAGLNIYHMFGDRAEVLEVKLKEDSHLIGKTMAELNPPKNIVIGAIIRKDNLAIIPIGKSEVAKDDTLVIFFKKENRNELLSFLGISKRRIFPNLFGGRR</sequence>
<accession>E0NKN2</accession>
<evidence type="ECO:0000256" key="2">
    <source>
        <dbReference type="ARBA" id="ARBA00023065"/>
    </source>
</evidence>
<dbReference type="Proteomes" id="UP000003280">
    <property type="component" value="Unassembled WGS sequence"/>
</dbReference>
<evidence type="ECO:0000256" key="1">
    <source>
        <dbReference type="ARBA" id="ARBA00022448"/>
    </source>
</evidence>
<evidence type="ECO:0000259" key="3">
    <source>
        <dbReference type="PROSITE" id="PS51202"/>
    </source>
</evidence>
<name>E0NKN2_9FIRM</name>
<dbReference type="RefSeq" id="WP_008901536.1">
    <property type="nucleotide sequence ID" value="NZ_GL397071.1"/>
</dbReference>
<dbReference type="OrthoDB" id="9775180at2"/>
<dbReference type="Gene3D" id="3.30.70.1450">
    <property type="entry name" value="Regulator of K+ conductance, C-terminal domain"/>
    <property type="match status" value="2"/>
</dbReference>
<dbReference type="STRING" id="862517.HMPREF9225_0721"/>
<organism evidence="4 5">
    <name type="scientific">Peptoniphilus duerdenii ATCC BAA-1640</name>
    <dbReference type="NCBI Taxonomy" id="862517"/>
    <lineage>
        <taxon>Bacteria</taxon>
        <taxon>Bacillati</taxon>
        <taxon>Bacillota</taxon>
        <taxon>Tissierellia</taxon>
        <taxon>Tissierellales</taxon>
        <taxon>Peptoniphilaceae</taxon>
        <taxon>Peptoniphilus</taxon>
    </lineage>
</organism>
<keyword evidence="5" id="KW-1185">Reference proteome</keyword>
<dbReference type="InterPro" id="IPR003148">
    <property type="entry name" value="RCK_N"/>
</dbReference>
<evidence type="ECO:0000313" key="4">
    <source>
        <dbReference type="EMBL" id="EFM25659.1"/>
    </source>
</evidence>
<dbReference type="GO" id="GO:0006813">
    <property type="term" value="P:potassium ion transport"/>
    <property type="evidence" value="ECO:0007669"/>
    <property type="project" value="InterPro"/>
</dbReference>
<dbReference type="GO" id="GO:0008324">
    <property type="term" value="F:monoatomic cation transmembrane transporter activity"/>
    <property type="evidence" value="ECO:0007669"/>
    <property type="project" value="InterPro"/>
</dbReference>